<reference evidence="1 2" key="1">
    <citation type="submission" date="2021-06" db="EMBL/GenBank/DDBJ databases">
        <title>Caerostris darwini draft genome.</title>
        <authorList>
            <person name="Kono N."/>
            <person name="Arakawa K."/>
        </authorList>
    </citation>
    <scope>NUCLEOTIDE SEQUENCE [LARGE SCALE GENOMIC DNA]</scope>
</reference>
<gene>
    <name evidence="1" type="ORF">CDAR_530451</name>
</gene>
<dbReference type="Proteomes" id="UP001054837">
    <property type="component" value="Unassembled WGS sequence"/>
</dbReference>
<comment type="caution">
    <text evidence="1">The sequence shown here is derived from an EMBL/GenBank/DDBJ whole genome shotgun (WGS) entry which is preliminary data.</text>
</comment>
<keyword evidence="2" id="KW-1185">Reference proteome</keyword>
<proteinExistence type="predicted"/>
<accession>A0AAV4QN35</accession>
<evidence type="ECO:0000313" key="2">
    <source>
        <dbReference type="Proteomes" id="UP001054837"/>
    </source>
</evidence>
<feature type="non-terminal residue" evidence="1">
    <location>
        <position position="1"/>
    </location>
</feature>
<dbReference type="AlphaFoldDB" id="A0AAV4QN35"/>
<sequence>VGSSPLHRSSSMLCPAMTTDLIIGKDTENGKDPITKAPHLKELTDENVLINQLEFCKDTNFKERLTQIAAKLRRMKIDDPAADGNA</sequence>
<name>A0AAV4QN35_9ARAC</name>
<evidence type="ECO:0000313" key="1">
    <source>
        <dbReference type="EMBL" id="GIY10672.1"/>
    </source>
</evidence>
<dbReference type="EMBL" id="BPLQ01004781">
    <property type="protein sequence ID" value="GIY10672.1"/>
    <property type="molecule type" value="Genomic_DNA"/>
</dbReference>
<organism evidence="1 2">
    <name type="scientific">Caerostris darwini</name>
    <dbReference type="NCBI Taxonomy" id="1538125"/>
    <lineage>
        <taxon>Eukaryota</taxon>
        <taxon>Metazoa</taxon>
        <taxon>Ecdysozoa</taxon>
        <taxon>Arthropoda</taxon>
        <taxon>Chelicerata</taxon>
        <taxon>Arachnida</taxon>
        <taxon>Araneae</taxon>
        <taxon>Araneomorphae</taxon>
        <taxon>Entelegynae</taxon>
        <taxon>Araneoidea</taxon>
        <taxon>Araneidae</taxon>
        <taxon>Caerostris</taxon>
    </lineage>
</organism>
<protein>
    <submittedName>
        <fullName evidence="1">Uncharacterized protein</fullName>
    </submittedName>
</protein>